<dbReference type="AlphaFoldDB" id="A0A173YWE6"/>
<accession>A0A173YWE6</accession>
<reference evidence="2 3" key="1">
    <citation type="submission" date="2015-09" db="EMBL/GenBank/DDBJ databases">
        <authorList>
            <consortium name="Pathogen Informatics"/>
        </authorList>
    </citation>
    <scope>NUCLEOTIDE SEQUENCE [LARGE SCALE GENOMIC DNA]</scope>
    <source>
        <strain evidence="2 3">2789STDY5834856</strain>
    </source>
</reference>
<evidence type="ECO:0000313" key="3">
    <source>
        <dbReference type="Proteomes" id="UP000095594"/>
    </source>
</evidence>
<evidence type="ECO:0000313" key="2">
    <source>
        <dbReference type="EMBL" id="CUN68522.1"/>
    </source>
</evidence>
<feature type="transmembrane region" description="Helical" evidence="1">
    <location>
        <begin position="9"/>
        <end position="29"/>
    </location>
</feature>
<sequence length="30" mass="3463">MKKKTREKLVYIISIFMLVAFILGLLPALI</sequence>
<organism evidence="2 3">
    <name type="scientific">Clostridium disporicum</name>
    <dbReference type="NCBI Taxonomy" id="84024"/>
    <lineage>
        <taxon>Bacteria</taxon>
        <taxon>Bacillati</taxon>
        <taxon>Bacillota</taxon>
        <taxon>Clostridia</taxon>
        <taxon>Eubacteriales</taxon>
        <taxon>Clostridiaceae</taxon>
        <taxon>Clostridium</taxon>
    </lineage>
</organism>
<proteinExistence type="predicted"/>
<keyword evidence="1" id="KW-1133">Transmembrane helix</keyword>
<gene>
    <name evidence="2" type="ORF">ERS852471_00337</name>
</gene>
<protein>
    <recommendedName>
        <fullName evidence="4">DUF4044 domain-containing protein</fullName>
    </recommendedName>
</protein>
<dbReference type="EMBL" id="CYZX01000002">
    <property type="protein sequence ID" value="CUN68522.1"/>
    <property type="molecule type" value="Genomic_DNA"/>
</dbReference>
<evidence type="ECO:0008006" key="4">
    <source>
        <dbReference type="Google" id="ProtNLM"/>
    </source>
</evidence>
<evidence type="ECO:0000256" key="1">
    <source>
        <dbReference type="SAM" id="Phobius"/>
    </source>
</evidence>
<keyword evidence="1" id="KW-0472">Membrane</keyword>
<name>A0A173YWE6_9CLOT</name>
<keyword evidence="1" id="KW-0812">Transmembrane</keyword>
<dbReference type="Proteomes" id="UP000095594">
    <property type="component" value="Unassembled WGS sequence"/>
</dbReference>